<proteinExistence type="predicted"/>
<dbReference type="AlphaFoldDB" id="A0AAE0FUH2"/>
<organism evidence="7 8">
    <name type="scientific">Cymbomonas tetramitiformis</name>
    <dbReference type="NCBI Taxonomy" id="36881"/>
    <lineage>
        <taxon>Eukaryota</taxon>
        <taxon>Viridiplantae</taxon>
        <taxon>Chlorophyta</taxon>
        <taxon>Pyramimonadophyceae</taxon>
        <taxon>Pyramimonadales</taxon>
        <taxon>Pyramimonadaceae</taxon>
        <taxon>Cymbomonas</taxon>
    </lineage>
</organism>
<evidence type="ECO:0000256" key="5">
    <source>
        <dbReference type="SAM" id="MobiDB-lite"/>
    </source>
</evidence>
<sequence length="623" mass="68931">MDEMNNKEICDYEAERNKRIQENRKRMVELGLMQTVTNFKALVQTPRRATVAVLQKPRPPRAAQEATRKSARVSKMEAPNYREIENAANLHTVDLRRAWTKECTPTDNNSDLDDPLIPRVPVTFRNASNDWPREREVLQRATPAERATLLNRGPAFVKLMLPSHVAGGYWLQAPFGIHEHLPVDSCQILLMCGSEEWEVVWLMPKKGMSGGWRGFAVDQRLVVGDALVFQKLEGCRVGVRIYRVAQLGSQAAAADAAFDDAEQATAALFAPTNPVESSEQKNLAEKMKSQENLNQGGSVLNTDGGTRRDWHLHSRIRDGRGHSHARLHGSLRSRASTDELKSMFTEYLQLAITHPEPASDRPLPSPAPVVEPLVPLTPPLQEPSSTAALLASGGITSASPPICNVGQELGSETAGAPRAAEQVAAAKRRRLHAHGPNSTGFLSRLEQQAEYERIVGRTASIAAPIKDTGTAAEMHAKERPVTLAKDESAVVEDEKAEAQEADASIAPQQPLPKTKNRRSSSQAKLTDGDHWKSMKRLVSCHDKKRPAGDGKRKYGKSDHQSEKMEGRQLIGRRVSCYWAAEKQWFSGVLDHFDAVTKEFTVLYDDGDRELGISLPDDTVKFLD</sequence>
<feature type="region of interest" description="Disordered" evidence="5">
    <location>
        <begin position="406"/>
        <end position="444"/>
    </location>
</feature>
<accession>A0AAE0FUH2</accession>
<keyword evidence="2" id="KW-0238">DNA-binding</keyword>
<dbReference type="CDD" id="cd20404">
    <property type="entry name" value="Tudor_Agenet_AtEML-like"/>
    <property type="match status" value="1"/>
</dbReference>
<dbReference type="GO" id="GO:0003677">
    <property type="term" value="F:DNA binding"/>
    <property type="evidence" value="ECO:0007669"/>
    <property type="project" value="UniProtKB-KW"/>
</dbReference>
<comment type="caution">
    <text evidence="7">The sequence shown here is derived from an EMBL/GenBank/DDBJ whole genome shotgun (WGS) entry which is preliminary data.</text>
</comment>
<feature type="region of interest" description="Disordered" evidence="5">
    <location>
        <begin position="355"/>
        <end position="381"/>
    </location>
</feature>
<evidence type="ECO:0000256" key="3">
    <source>
        <dbReference type="ARBA" id="ARBA00023163"/>
    </source>
</evidence>
<keyword evidence="3" id="KW-0804">Transcription</keyword>
<dbReference type="InterPro" id="IPR044837">
    <property type="entry name" value="REM16-like"/>
</dbReference>
<feature type="compositionally biased region" description="Basic and acidic residues" evidence="5">
    <location>
        <begin position="278"/>
        <end position="289"/>
    </location>
</feature>
<keyword evidence="8" id="KW-1185">Reference proteome</keyword>
<feature type="domain" description="TF-B3" evidence="6">
    <location>
        <begin position="156"/>
        <end position="245"/>
    </location>
</feature>
<evidence type="ECO:0000256" key="1">
    <source>
        <dbReference type="ARBA" id="ARBA00023015"/>
    </source>
</evidence>
<feature type="compositionally biased region" description="Basic and acidic residues" evidence="5">
    <location>
        <begin position="539"/>
        <end position="566"/>
    </location>
</feature>
<feature type="compositionally biased region" description="Pro residues" evidence="5">
    <location>
        <begin position="363"/>
        <end position="381"/>
    </location>
</feature>
<feature type="region of interest" description="Disordered" evidence="5">
    <location>
        <begin position="269"/>
        <end position="307"/>
    </location>
</feature>
<dbReference type="InterPro" id="IPR003340">
    <property type="entry name" value="B3_DNA-bd"/>
</dbReference>
<evidence type="ECO:0000313" key="8">
    <source>
        <dbReference type="Proteomes" id="UP001190700"/>
    </source>
</evidence>
<reference evidence="7 8" key="1">
    <citation type="journal article" date="2015" name="Genome Biol. Evol.">
        <title>Comparative Genomics of a Bacterivorous Green Alga Reveals Evolutionary Causalities and Consequences of Phago-Mixotrophic Mode of Nutrition.</title>
        <authorList>
            <person name="Burns J.A."/>
            <person name="Paasch A."/>
            <person name="Narechania A."/>
            <person name="Kim E."/>
        </authorList>
    </citation>
    <scope>NUCLEOTIDE SEQUENCE [LARGE SCALE GENOMIC DNA]</scope>
    <source>
        <strain evidence="7 8">PLY_AMNH</strain>
    </source>
</reference>
<evidence type="ECO:0000256" key="2">
    <source>
        <dbReference type="ARBA" id="ARBA00023125"/>
    </source>
</evidence>
<dbReference type="EMBL" id="LGRX02013922">
    <property type="protein sequence ID" value="KAK3265431.1"/>
    <property type="molecule type" value="Genomic_DNA"/>
</dbReference>
<protein>
    <recommendedName>
        <fullName evidence="6">TF-B3 domain-containing protein</fullName>
    </recommendedName>
</protein>
<feature type="compositionally biased region" description="Basic and acidic residues" evidence="5">
    <location>
        <begin position="474"/>
        <end position="498"/>
    </location>
</feature>
<dbReference type="CDD" id="cd10017">
    <property type="entry name" value="B3_DNA"/>
    <property type="match status" value="1"/>
</dbReference>
<evidence type="ECO:0000313" key="7">
    <source>
        <dbReference type="EMBL" id="KAK3265431.1"/>
    </source>
</evidence>
<keyword evidence="4" id="KW-0539">Nucleus</keyword>
<dbReference type="PANTHER" id="PTHR31391">
    <property type="entry name" value="B3 DOMAIN-CONTAINING PROTEIN OS11G0197600-RELATED"/>
    <property type="match status" value="1"/>
</dbReference>
<feature type="region of interest" description="Disordered" evidence="5">
    <location>
        <begin position="469"/>
        <end position="566"/>
    </location>
</feature>
<keyword evidence="1" id="KW-0805">Transcription regulation</keyword>
<dbReference type="InterPro" id="IPR015300">
    <property type="entry name" value="DNA-bd_pseudobarrel_sf"/>
</dbReference>
<dbReference type="SUPFAM" id="SSF101936">
    <property type="entry name" value="DNA-binding pseudobarrel domain"/>
    <property type="match status" value="1"/>
</dbReference>
<dbReference type="PROSITE" id="PS50863">
    <property type="entry name" value="B3"/>
    <property type="match status" value="1"/>
</dbReference>
<feature type="region of interest" description="Disordered" evidence="5">
    <location>
        <begin position="314"/>
        <end position="333"/>
    </location>
</feature>
<feature type="compositionally biased region" description="Basic residues" evidence="5">
    <location>
        <begin position="322"/>
        <end position="331"/>
    </location>
</feature>
<evidence type="ECO:0000256" key="4">
    <source>
        <dbReference type="ARBA" id="ARBA00023242"/>
    </source>
</evidence>
<feature type="compositionally biased region" description="Polar residues" evidence="5">
    <location>
        <begin position="290"/>
        <end position="304"/>
    </location>
</feature>
<dbReference type="SMART" id="SM01019">
    <property type="entry name" value="B3"/>
    <property type="match status" value="1"/>
</dbReference>
<gene>
    <name evidence="7" type="ORF">CYMTET_25885</name>
</gene>
<evidence type="ECO:0000259" key="6">
    <source>
        <dbReference type="PROSITE" id="PS50863"/>
    </source>
</evidence>
<dbReference type="Gene3D" id="2.40.330.10">
    <property type="entry name" value="DNA-binding pseudobarrel domain"/>
    <property type="match status" value="1"/>
</dbReference>
<dbReference type="Gene3D" id="2.30.30.140">
    <property type="match status" value="1"/>
</dbReference>
<name>A0AAE0FUH2_9CHLO</name>
<dbReference type="Proteomes" id="UP001190700">
    <property type="component" value="Unassembled WGS sequence"/>
</dbReference>